<dbReference type="GO" id="GO:0022857">
    <property type="term" value="F:transmembrane transporter activity"/>
    <property type="evidence" value="ECO:0007669"/>
    <property type="project" value="InterPro"/>
</dbReference>
<keyword evidence="9" id="KW-1185">Reference proteome</keyword>
<dbReference type="EMBL" id="MU004230">
    <property type="protein sequence ID" value="KAF2674456.1"/>
    <property type="molecule type" value="Genomic_DNA"/>
</dbReference>
<dbReference type="Proteomes" id="UP000799302">
    <property type="component" value="Unassembled WGS sequence"/>
</dbReference>
<feature type="transmembrane region" description="Helical" evidence="6">
    <location>
        <begin position="127"/>
        <end position="147"/>
    </location>
</feature>
<sequence>MFGGLISAGILGNLNGHRGIAGWRWLFIIDGAITIVVAITAAVVLPDYPHTTRWLNEEEKAFAAWRLKEDIKEDDTRHAESVWIGLKLALKDYRLPLFVLCQHFSLLSLTFQYFFPAIVNTLGYGPITTLLLTVPPWFATLLVSLLVTWTSAKFEDRSIHIIVLMLISAVGNAIATGTTHTGARFFAMFLMPIGSVSAYTILVSWTVSSFPRPLVKRAACIAIANMLGTAASIYGPYMYPSTDSPRFIPGGTANTIVCLLTATMAAILRWVHIRENTKLALSEEEAAAAGHPEVVEDHFQERRAPGFRYII</sequence>
<dbReference type="OrthoDB" id="2250022at2759"/>
<dbReference type="InterPro" id="IPR036259">
    <property type="entry name" value="MFS_trans_sf"/>
</dbReference>
<dbReference type="FunFam" id="1.20.1250.20:FF:000013">
    <property type="entry name" value="MFS general substrate transporter"/>
    <property type="match status" value="1"/>
</dbReference>
<dbReference type="SUPFAM" id="SSF103473">
    <property type="entry name" value="MFS general substrate transporter"/>
    <property type="match status" value="1"/>
</dbReference>
<evidence type="ECO:0000256" key="5">
    <source>
        <dbReference type="ARBA" id="ARBA00023136"/>
    </source>
</evidence>
<keyword evidence="5 6" id="KW-0472">Membrane</keyword>
<evidence type="ECO:0000313" key="9">
    <source>
        <dbReference type="Proteomes" id="UP000799302"/>
    </source>
</evidence>
<keyword evidence="2" id="KW-0813">Transport</keyword>
<dbReference type="InterPro" id="IPR020846">
    <property type="entry name" value="MFS_dom"/>
</dbReference>
<proteinExistence type="predicted"/>
<feature type="transmembrane region" description="Helical" evidence="6">
    <location>
        <begin position="185"/>
        <end position="207"/>
    </location>
</feature>
<feature type="transmembrane region" description="Helical" evidence="6">
    <location>
        <begin position="219"/>
        <end position="239"/>
    </location>
</feature>
<keyword evidence="4 6" id="KW-1133">Transmembrane helix</keyword>
<feature type="transmembrane region" description="Helical" evidence="6">
    <location>
        <begin position="23"/>
        <end position="45"/>
    </location>
</feature>
<dbReference type="Pfam" id="PF07690">
    <property type="entry name" value="MFS_1"/>
    <property type="match status" value="1"/>
</dbReference>
<dbReference type="PANTHER" id="PTHR43791">
    <property type="entry name" value="PERMEASE-RELATED"/>
    <property type="match status" value="1"/>
</dbReference>
<reference evidence="8" key="1">
    <citation type="journal article" date="2020" name="Stud. Mycol.">
        <title>101 Dothideomycetes genomes: a test case for predicting lifestyles and emergence of pathogens.</title>
        <authorList>
            <person name="Haridas S."/>
            <person name="Albert R."/>
            <person name="Binder M."/>
            <person name="Bloem J."/>
            <person name="Labutti K."/>
            <person name="Salamov A."/>
            <person name="Andreopoulos B."/>
            <person name="Baker S."/>
            <person name="Barry K."/>
            <person name="Bills G."/>
            <person name="Bluhm B."/>
            <person name="Cannon C."/>
            <person name="Castanera R."/>
            <person name="Culley D."/>
            <person name="Daum C."/>
            <person name="Ezra D."/>
            <person name="Gonzalez J."/>
            <person name="Henrissat B."/>
            <person name="Kuo A."/>
            <person name="Liang C."/>
            <person name="Lipzen A."/>
            <person name="Lutzoni F."/>
            <person name="Magnuson J."/>
            <person name="Mondo S."/>
            <person name="Nolan M."/>
            <person name="Ohm R."/>
            <person name="Pangilinan J."/>
            <person name="Park H.-J."/>
            <person name="Ramirez L."/>
            <person name="Alfaro M."/>
            <person name="Sun H."/>
            <person name="Tritt A."/>
            <person name="Yoshinaga Y."/>
            <person name="Zwiers L.-H."/>
            <person name="Turgeon B."/>
            <person name="Goodwin S."/>
            <person name="Spatafora J."/>
            <person name="Crous P."/>
            <person name="Grigoriev I."/>
        </authorList>
    </citation>
    <scope>NUCLEOTIDE SEQUENCE</scope>
    <source>
        <strain evidence="8">CBS 115976</strain>
    </source>
</reference>
<name>A0A6A6URS6_9PEZI</name>
<evidence type="ECO:0000256" key="3">
    <source>
        <dbReference type="ARBA" id="ARBA00022692"/>
    </source>
</evidence>
<dbReference type="AlphaFoldDB" id="A0A6A6URS6"/>
<feature type="transmembrane region" description="Helical" evidence="6">
    <location>
        <begin position="159"/>
        <end position="179"/>
    </location>
</feature>
<evidence type="ECO:0000256" key="6">
    <source>
        <dbReference type="SAM" id="Phobius"/>
    </source>
</evidence>
<dbReference type="PANTHER" id="PTHR43791:SF20">
    <property type="entry name" value="TRANSPORTER, PUTATIVE (AFU_ORTHOLOGUE AFUA_3G14670)-RELATED"/>
    <property type="match status" value="1"/>
</dbReference>
<evidence type="ECO:0000256" key="4">
    <source>
        <dbReference type="ARBA" id="ARBA00022989"/>
    </source>
</evidence>
<evidence type="ECO:0000313" key="8">
    <source>
        <dbReference type="EMBL" id="KAF2674456.1"/>
    </source>
</evidence>
<gene>
    <name evidence="8" type="ORF">BT63DRAFT_419750</name>
</gene>
<feature type="domain" description="Major facilitator superfamily (MFS) profile" evidence="7">
    <location>
        <begin position="1"/>
        <end position="277"/>
    </location>
</feature>
<keyword evidence="3 6" id="KW-0812">Transmembrane</keyword>
<organism evidence="8 9">
    <name type="scientific">Microthyrium microscopicum</name>
    <dbReference type="NCBI Taxonomy" id="703497"/>
    <lineage>
        <taxon>Eukaryota</taxon>
        <taxon>Fungi</taxon>
        <taxon>Dikarya</taxon>
        <taxon>Ascomycota</taxon>
        <taxon>Pezizomycotina</taxon>
        <taxon>Dothideomycetes</taxon>
        <taxon>Dothideomycetes incertae sedis</taxon>
        <taxon>Microthyriales</taxon>
        <taxon>Microthyriaceae</taxon>
        <taxon>Microthyrium</taxon>
    </lineage>
</organism>
<dbReference type="InterPro" id="IPR011701">
    <property type="entry name" value="MFS"/>
</dbReference>
<comment type="subcellular location">
    <subcellularLocation>
        <location evidence="1">Membrane</location>
        <topology evidence="1">Multi-pass membrane protein</topology>
    </subcellularLocation>
</comment>
<protein>
    <submittedName>
        <fullName evidence="8">MFS general substrate transporter</fullName>
    </submittedName>
</protein>
<feature type="transmembrane region" description="Helical" evidence="6">
    <location>
        <begin position="95"/>
        <end position="115"/>
    </location>
</feature>
<feature type="transmembrane region" description="Helical" evidence="6">
    <location>
        <begin position="251"/>
        <end position="271"/>
    </location>
</feature>
<accession>A0A6A6URS6</accession>
<evidence type="ECO:0000256" key="2">
    <source>
        <dbReference type="ARBA" id="ARBA00022448"/>
    </source>
</evidence>
<dbReference type="PROSITE" id="PS50850">
    <property type="entry name" value="MFS"/>
    <property type="match status" value="1"/>
</dbReference>
<evidence type="ECO:0000259" key="7">
    <source>
        <dbReference type="PROSITE" id="PS50850"/>
    </source>
</evidence>
<dbReference type="GO" id="GO:0016020">
    <property type="term" value="C:membrane"/>
    <property type="evidence" value="ECO:0007669"/>
    <property type="project" value="UniProtKB-SubCell"/>
</dbReference>
<evidence type="ECO:0000256" key="1">
    <source>
        <dbReference type="ARBA" id="ARBA00004141"/>
    </source>
</evidence>
<dbReference type="Gene3D" id="1.20.1250.20">
    <property type="entry name" value="MFS general substrate transporter like domains"/>
    <property type="match status" value="1"/>
</dbReference>